<evidence type="ECO:0000313" key="1">
    <source>
        <dbReference type="EMBL" id="AZF88204.1"/>
    </source>
</evidence>
<dbReference type="KEGG" id="vg:80020152"/>
<evidence type="ECO:0000313" key="2">
    <source>
        <dbReference type="Proteomes" id="UP000325457"/>
    </source>
</evidence>
<organism evidence="1 2">
    <name type="scientific">Rothia phage Spartoi</name>
    <dbReference type="NCBI Taxonomy" id="2483661"/>
    <lineage>
        <taxon>Viruses</taxon>
        <taxon>Duplodnaviria</taxon>
        <taxon>Heunggongvirae</taxon>
        <taxon>Uroviricota</taxon>
        <taxon>Caudoviricetes</taxon>
        <taxon>Spartoivirus</taxon>
        <taxon>Spartoivirus spartoi</taxon>
    </lineage>
</organism>
<gene>
    <name evidence="1" type="primary">20</name>
    <name evidence="1" type="ORF">SEA_SPARTOI_20</name>
</gene>
<dbReference type="RefSeq" id="YP_010755496.1">
    <property type="nucleotide sequence ID" value="NC_073471.1"/>
</dbReference>
<dbReference type="EMBL" id="MK061416">
    <property type="protein sequence ID" value="AZF88204.1"/>
    <property type="molecule type" value="Genomic_DNA"/>
</dbReference>
<accession>A0A5K7NK02</accession>
<proteinExistence type="predicted"/>
<dbReference type="Proteomes" id="UP000325457">
    <property type="component" value="Segment"/>
</dbReference>
<protein>
    <submittedName>
        <fullName evidence="1">Uncharacterized protein</fullName>
    </submittedName>
</protein>
<reference evidence="1 2" key="1">
    <citation type="submission" date="2018-10" db="EMBL/GenBank/DDBJ databases">
        <authorList>
            <person name="Smith K."/>
            <person name="Ring A."/>
            <person name="Cross T."/>
            <person name="Beshay M."/>
            <person name="Miah F."/>
            <person name="Nowoslaski J."/>
            <person name="Mia S."/>
            <person name="Micha L."/>
            <person name="Baxter C."/>
            <person name="Ahmad Z."/>
            <person name="Sunnen C.N."/>
            <person name="Janetopoulos C."/>
            <person name="Garlena R.A."/>
            <person name="Russell D.A."/>
            <person name="Pope W.H."/>
            <person name="Jacobs-Sera D."/>
            <person name="Hatfull G.F."/>
        </authorList>
    </citation>
    <scope>NUCLEOTIDE SEQUENCE [LARGE SCALE GENOMIC DNA]</scope>
</reference>
<keyword evidence="2" id="KW-1185">Reference proteome</keyword>
<name>A0A5K7NK02_9CAUD</name>
<dbReference type="GeneID" id="80020152"/>
<sequence>MTKTARVIGKFVTPRTVNGKNEPLHGEIKFRAVEEFAANGSFFWGAKIAARLQDGEIVEDWQASGITTSEPGITLTISPEAKDGKAIYEVYPNLRDSAGTPVPLPSRMITVQAGQTLDLTTIYAPHPSNSPYVPAPAAKAEHIRITPNGDGTATLSIETD</sequence>